<feature type="transmembrane region" description="Helical" evidence="1">
    <location>
        <begin position="287"/>
        <end position="313"/>
    </location>
</feature>
<sequence>MLVMCGLLSWSSHSQANEAVLSKQIGWAAANIENPAVTAAFKTSFEKFVQDPANKKISESKEGKQLLSQGRGLLNVVSLQEKLKKCAVKEEASQEVQKALIAALNGKAAADLSSYDPCREQAPELLFAKDLVEHQKVQSQKRILSIAQSQVQQTRSYWKNVKSQDAIDTAVELMEKERDLKDSPPKAGVELLLYTQAIKKRSNRNVITGANVHSALKEVEGELDKHQKYLEDLAKTSSDEALQQLVVSNPAATAQYMLENPESYELLCRSLQSYDEGVSKKAFIDKAVFWGGLVVGGVLLATGIGAGVGAMVVSSATAASALTTVAAGAALAGTVTAGGEVLYSSSKSHSSFIEAQTLRSAGFSEASSSNMKRADQATERAYDELAEAGFSAVSIVPLGAGFKYMKNAAAASKLGSASKVASEGTKVEKETVQALSASLKEISSDKKALKVLEDSSKQVSSEEMGTFLGYLSDLPAQQRKEVLDLIKEKPDRVAKSIRESTQSGVCR</sequence>
<keyword evidence="1" id="KW-0812">Transmembrane</keyword>
<evidence type="ECO:0000313" key="3">
    <source>
        <dbReference type="Proteomes" id="UP000075799"/>
    </source>
</evidence>
<organism evidence="2 3">
    <name type="scientific">Bdellovibrio bacteriovorus</name>
    <dbReference type="NCBI Taxonomy" id="959"/>
    <lineage>
        <taxon>Bacteria</taxon>
        <taxon>Pseudomonadati</taxon>
        <taxon>Bdellovibrionota</taxon>
        <taxon>Bdellovibrionia</taxon>
        <taxon>Bdellovibrionales</taxon>
        <taxon>Pseudobdellovibrionaceae</taxon>
        <taxon>Bdellovibrio</taxon>
    </lineage>
</organism>
<comment type="caution">
    <text evidence="2">The sequence shown here is derived from an EMBL/GenBank/DDBJ whole genome shotgun (WGS) entry which is preliminary data.</text>
</comment>
<gene>
    <name evidence="2" type="ORF">AZI87_10200</name>
</gene>
<evidence type="ECO:0000313" key="2">
    <source>
        <dbReference type="EMBL" id="KYG69768.1"/>
    </source>
</evidence>
<accession>A0A161PVW2</accession>
<feature type="transmembrane region" description="Helical" evidence="1">
    <location>
        <begin position="319"/>
        <end position="343"/>
    </location>
</feature>
<evidence type="ECO:0000256" key="1">
    <source>
        <dbReference type="SAM" id="Phobius"/>
    </source>
</evidence>
<reference evidence="2 3" key="1">
    <citation type="submission" date="2016-03" db="EMBL/GenBank/DDBJ databases">
        <authorList>
            <person name="Ploux O."/>
        </authorList>
    </citation>
    <scope>NUCLEOTIDE SEQUENCE [LARGE SCALE GENOMIC DNA]</scope>
    <source>
        <strain evidence="2 3">EC13</strain>
    </source>
</reference>
<dbReference type="AlphaFoldDB" id="A0A161PVW2"/>
<name>A0A161PVW2_BDEBC</name>
<keyword evidence="1" id="KW-0472">Membrane</keyword>
<keyword evidence="1" id="KW-1133">Transmembrane helix</keyword>
<dbReference type="Proteomes" id="UP000075799">
    <property type="component" value="Unassembled WGS sequence"/>
</dbReference>
<dbReference type="EMBL" id="LUKD01000001">
    <property type="protein sequence ID" value="KYG69768.1"/>
    <property type="molecule type" value="Genomic_DNA"/>
</dbReference>
<dbReference type="OrthoDB" id="5289051at2"/>
<protein>
    <submittedName>
        <fullName evidence="2">TolA protein</fullName>
    </submittedName>
</protein>
<proteinExistence type="predicted"/>